<name>A0AA45L843_9PSEU</name>
<dbReference type="EMBL" id="CP073249">
    <property type="protein sequence ID" value="QUF04540.1"/>
    <property type="molecule type" value="Genomic_DNA"/>
</dbReference>
<evidence type="ECO:0000256" key="1">
    <source>
        <dbReference type="SAM" id="MobiDB-lite"/>
    </source>
</evidence>
<dbReference type="Proteomes" id="UP000677152">
    <property type="component" value="Chromosome"/>
</dbReference>
<sequence>MEPTDGTRWNQLGDRAAAVNHSGSQPARRDLVARLRAVALDTCEARTWTPVGTGPWMATSCGPLPTRSRPTSRGCPASSPARCQ</sequence>
<accession>A0AA45L843</accession>
<feature type="region of interest" description="Disordered" evidence="1">
    <location>
        <begin position="1"/>
        <end position="27"/>
    </location>
</feature>
<reference evidence="2" key="1">
    <citation type="submission" date="2021-04" db="EMBL/GenBank/DDBJ databases">
        <title>Genomic sequence of Actinosynnema pretiosum subsp. pretiosum ATCC 31280 (C-14919).</title>
        <authorList>
            <person name="Bai L."/>
            <person name="Wang X."/>
            <person name="Xiao Y."/>
        </authorList>
    </citation>
    <scope>NUCLEOTIDE SEQUENCE</scope>
    <source>
        <strain evidence="2">ATCC 31280</strain>
    </source>
</reference>
<gene>
    <name evidence="2" type="ORF">KCV87_35520</name>
</gene>
<evidence type="ECO:0000313" key="2">
    <source>
        <dbReference type="EMBL" id="QUF04540.1"/>
    </source>
</evidence>
<protein>
    <submittedName>
        <fullName evidence="2">Uncharacterized protein</fullName>
    </submittedName>
</protein>
<feature type="region of interest" description="Disordered" evidence="1">
    <location>
        <begin position="48"/>
        <end position="84"/>
    </location>
</feature>
<organism evidence="2 3">
    <name type="scientific">Actinosynnema pretiosum subsp. pretiosum</name>
    <dbReference type="NCBI Taxonomy" id="103721"/>
    <lineage>
        <taxon>Bacteria</taxon>
        <taxon>Bacillati</taxon>
        <taxon>Actinomycetota</taxon>
        <taxon>Actinomycetes</taxon>
        <taxon>Pseudonocardiales</taxon>
        <taxon>Pseudonocardiaceae</taxon>
        <taxon>Actinosynnema</taxon>
    </lineage>
</organism>
<dbReference type="AlphaFoldDB" id="A0AA45L843"/>
<evidence type="ECO:0000313" key="3">
    <source>
        <dbReference type="Proteomes" id="UP000677152"/>
    </source>
</evidence>
<proteinExistence type="predicted"/>